<comment type="similarity">
    <text evidence="5">Belongs to the biotin--protein ligase family.</text>
</comment>
<comment type="catalytic activity">
    <reaction evidence="5">
        <text>biotin + L-lysyl-[protein] + ATP = N(6)-biotinyl-L-lysyl-[protein] + AMP + diphosphate + H(+)</text>
        <dbReference type="Rhea" id="RHEA:11756"/>
        <dbReference type="Rhea" id="RHEA-COMP:9752"/>
        <dbReference type="Rhea" id="RHEA-COMP:10505"/>
        <dbReference type="ChEBI" id="CHEBI:15378"/>
        <dbReference type="ChEBI" id="CHEBI:29969"/>
        <dbReference type="ChEBI" id="CHEBI:30616"/>
        <dbReference type="ChEBI" id="CHEBI:33019"/>
        <dbReference type="ChEBI" id="CHEBI:57586"/>
        <dbReference type="ChEBI" id="CHEBI:83144"/>
        <dbReference type="ChEBI" id="CHEBI:456215"/>
        <dbReference type="EC" id="6.3.4.15"/>
    </reaction>
</comment>
<feature type="domain" description="BPL/LPL catalytic" evidence="6">
    <location>
        <begin position="58"/>
        <end position="255"/>
    </location>
</feature>
<evidence type="ECO:0000256" key="1">
    <source>
        <dbReference type="ARBA" id="ARBA00022598"/>
    </source>
</evidence>
<accession>W0E4I3</accession>
<dbReference type="Gene3D" id="2.30.30.100">
    <property type="match status" value="1"/>
</dbReference>
<dbReference type="InterPro" id="IPR004408">
    <property type="entry name" value="Biotin_CoA_COase_ligase"/>
</dbReference>
<dbReference type="EC" id="6.3.4.15" evidence="5"/>
<reference evidence="7 8" key="1">
    <citation type="submission" date="2013-12" db="EMBL/GenBank/DDBJ databases">
        <authorList>
            <consortium name="DOE Joint Genome Institute"/>
            <person name="Smidt H."/>
            <person name="Huntemann M."/>
            <person name="Han J."/>
            <person name="Chen A."/>
            <person name="Kyrpides N."/>
            <person name="Mavromatis K."/>
            <person name="Markowitz V."/>
            <person name="Palaniappan K."/>
            <person name="Ivanova N."/>
            <person name="Schaumberg A."/>
            <person name="Pati A."/>
            <person name="Liolios K."/>
            <person name="Nordberg H.P."/>
            <person name="Cantor M.N."/>
            <person name="Hua S.X."/>
            <person name="Woyke T."/>
        </authorList>
    </citation>
    <scope>NUCLEOTIDE SEQUENCE [LARGE SCALE GENOMIC DNA]</scope>
    <source>
        <strain evidence="8">DSM 15288</strain>
    </source>
</reference>
<dbReference type="InterPro" id="IPR003142">
    <property type="entry name" value="BPL_C"/>
</dbReference>
<dbReference type="KEGG" id="dmt:DESME_00430"/>
<comment type="function">
    <text evidence="5">Acts both as a biotin--[acetyl-CoA-carboxylase] ligase and a repressor.</text>
</comment>
<dbReference type="NCBIfam" id="TIGR00121">
    <property type="entry name" value="birA_ligase"/>
    <property type="match status" value="1"/>
</dbReference>
<dbReference type="PANTHER" id="PTHR12835:SF5">
    <property type="entry name" value="BIOTIN--PROTEIN LIGASE"/>
    <property type="match status" value="1"/>
</dbReference>
<dbReference type="STRING" id="871968.DESME_00430"/>
<sequence length="324" mass="35533">MRNEILNLLASQPGKYISGEAISQSLKITRAAVWKQIQALRESGYEIEAQTKSGYRLVKTPFSLEEWVLKRSLTTKTLGREIHCFGELSSTNDYAKVLIHQGVEDGAVVLARRQTSGRGRMQRVWESPEGGIWMTVILKPHLSLADAAKLTLSTGVALTHVCRELYGLDVQIKWPNDLVYQGKKIAGILGEVVGEWNAVQTLILGVGINANLEPKDLSPDIPATTLKELLGHPINLNDLVIAFLKSLEIEIKSLTEGDIEGLRARWLAYAAGIDKEVQVEQAGQGIKGILKGISSSGELILEVKGQEHLFSSGDVKLRSSEGYI</sequence>
<keyword evidence="3 5" id="KW-0067">ATP-binding</keyword>
<dbReference type="InterPro" id="IPR045864">
    <property type="entry name" value="aa-tRNA-synth_II/BPL/LPL"/>
</dbReference>
<evidence type="ECO:0000259" key="6">
    <source>
        <dbReference type="PROSITE" id="PS51733"/>
    </source>
</evidence>
<evidence type="ECO:0000256" key="5">
    <source>
        <dbReference type="HAMAP-Rule" id="MF_00978"/>
    </source>
</evidence>
<dbReference type="SUPFAM" id="SSF50037">
    <property type="entry name" value="C-terminal domain of transcriptional repressors"/>
    <property type="match status" value="1"/>
</dbReference>
<dbReference type="InterPro" id="IPR036388">
    <property type="entry name" value="WH-like_DNA-bd_sf"/>
</dbReference>
<dbReference type="CDD" id="cd16442">
    <property type="entry name" value="BPL"/>
    <property type="match status" value="1"/>
</dbReference>
<gene>
    <name evidence="5" type="primary">birA</name>
    <name evidence="7" type="ORF">DESME_00430</name>
</gene>
<dbReference type="HAMAP" id="MF_00978">
    <property type="entry name" value="Bifunct_BirA"/>
    <property type="match status" value="1"/>
</dbReference>
<dbReference type="AlphaFoldDB" id="W0E4I3"/>
<dbReference type="eggNOG" id="COG1654">
    <property type="taxonomic scope" value="Bacteria"/>
</dbReference>
<organism evidence="7 8">
    <name type="scientific">Desulfitobacterium metallireducens DSM 15288</name>
    <dbReference type="NCBI Taxonomy" id="871968"/>
    <lineage>
        <taxon>Bacteria</taxon>
        <taxon>Bacillati</taxon>
        <taxon>Bacillota</taxon>
        <taxon>Clostridia</taxon>
        <taxon>Eubacteriales</taxon>
        <taxon>Desulfitobacteriaceae</taxon>
        <taxon>Desulfitobacterium</taxon>
    </lineage>
</organism>
<dbReference type="Pfam" id="PF08279">
    <property type="entry name" value="HTH_11"/>
    <property type="match status" value="1"/>
</dbReference>
<keyword evidence="5" id="KW-0804">Transcription</keyword>
<dbReference type="InterPro" id="IPR013196">
    <property type="entry name" value="HTH_11"/>
</dbReference>
<dbReference type="Pfam" id="PF03099">
    <property type="entry name" value="BPL_LplA_LipB"/>
    <property type="match status" value="1"/>
</dbReference>
<dbReference type="InterPro" id="IPR004143">
    <property type="entry name" value="BPL_LPL_catalytic"/>
</dbReference>
<feature type="binding site" evidence="5">
    <location>
        <position position="184"/>
    </location>
    <ligand>
        <name>biotin</name>
        <dbReference type="ChEBI" id="CHEBI:57586"/>
    </ligand>
</feature>
<feature type="DNA-binding region" description="H-T-H motif" evidence="5">
    <location>
        <begin position="19"/>
        <end position="38"/>
    </location>
</feature>
<dbReference type="InterPro" id="IPR008988">
    <property type="entry name" value="Transcriptional_repressor_C"/>
</dbReference>
<dbReference type="SUPFAM" id="SSF46785">
    <property type="entry name" value="Winged helix' DNA-binding domain"/>
    <property type="match status" value="1"/>
</dbReference>
<dbReference type="OrthoDB" id="9807064at2"/>
<evidence type="ECO:0000256" key="2">
    <source>
        <dbReference type="ARBA" id="ARBA00022741"/>
    </source>
</evidence>
<dbReference type="GO" id="GO:0005524">
    <property type="term" value="F:ATP binding"/>
    <property type="evidence" value="ECO:0007669"/>
    <property type="project" value="UniProtKB-UniRule"/>
</dbReference>
<proteinExistence type="inferred from homology"/>
<dbReference type="GO" id="GO:0009249">
    <property type="term" value="P:protein lipoylation"/>
    <property type="evidence" value="ECO:0007669"/>
    <property type="project" value="UniProtKB-ARBA"/>
</dbReference>
<dbReference type="GO" id="GO:0005737">
    <property type="term" value="C:cytoplasm"/>
    <property type="evidence" value="ECO:0007669"/>
    <property type="project" value="TreeGrafter"/>
</dbReference>
<dbReference type="PANTHER" id="PTHR12835">
    <property type="entry name" value="BIOTIN PROTEIN LIGASE"/>
    <property type="match status" value="1"/>
</dbReference>
<name>W0E4I3_9FIRM</name>
<dbReference type="SUPFAM" id="SSF55681">
    <property type="entry name" value="Class II aaRS and biotin synthetases"/>
    <property type="match status" value="1"/>
</dbReference>
<keyword evidence="5" id="KW-0805">Transcription regulation</keyword>
<keyword evidence="4 5" id="KW-0092">Biotin</keyword>
<evidence type="ECO:0000256" key="3">
    <source>
        <dbReference type="ARBA" id="ARBA00022840"/>
    </source>
</evidence>
<dbReference type="Gene3D" id="3.30.930.10">
    <property type="entry name" value="Bira Bifunctional Protein, Domain 2"/>
    <property type="match status" value="1"/>
</dbReference>
<evidence type="ECO:0000313" key="7">
    <source>
        <dbReference type="EMBL" id="AHF05745.1"/>
    </source>
</evidence>
<dbReference type="RefSeq" id="WP_006717550.1">
    <property type="nucleotide sequence ID" value="NZ_CP007032.1"/>
</dbReference>
<feature type="binding site" evidence="5">
    <location>
        <begin position="90"/>
        <end position="92"/>
    </location>
    <ligand>
        <name>biotin</name>
        <dbReference type="ChEBI" id="CHEBI:57586"/>
    </ligand>
</feature>
<feature type="binding site" evidence="5">
    <location>
        <begin position="118"/>
        <end position="120"/>
    </location>
    <ligand>
        <name>biotin</name>
        <dbReference type="ChEBI" id="CHEBI:57586"/>
    </ligand>
</feature>
<dbReference type="GO" id="GO:0016740">
    <property type="term" value="F:transferase activity"/>
    <property type="evidence" value="ECO:0007669"/>
    <property type="project" value="UniProtKB-ARBA"/>
</dbReference>
<protein>
    <recommendedName>
        <fullName evidence="5">Bifunctional ligase/repressor BirA</fullName>
    </recommendedName>
    <alternativeName>
        <fullName evidence="5">Biotin--[acetyl-CoA-carboxylase] ligase</fullName>
        <ecNumber evidence="5">6.3.4.15</ecNumber>
    </alternativeName>
    <alternativeName>
        <fullName evidence="5">Biotin--protein ligase</fullName>
    </alternativeName>
    <alternativeName>
        <fullName evidence="5">Biotin-[acetyl-CoA carboxylase] synthetase</fullName>
    </alternativeName>
</protein>
<dbReference type="GO" id="GO:0006355">
    <property type="term" value="P:regulation of DNA-templated transcription"/>
    <property type="evidence" value="ECO:0007669"/>
    <property type="project" value="UniProtKB-UniRule"/>
</dbReference>
<dbReference type="Pfam" id="PF02237">
    <property type="entry name" value="BPL_C"/>
    <property type="match status" value="1"/>
</dbReference>
<keyword evidence="5" id="KW-0238">DNA-binding</keyword>
<dbReference type="EMBL" id="CP007032">
    <property type="protein sequence ID" value="AHF05745.1"/>
    <property type="molecule type" value="Genomic_DNA"/>
</dbReference>
<dbReference type="InterPro" id="IPR030855">
    <property type="entry name" value="Bifunct_BirA"/>
</dbReference>
<feature type="binding site" evidence="5">
    <location>
        <position position="114"/>
    </location>
    <ligand>
        <name>biotin</name>
        <dbReference type="ChEBI" id="CHEBI:57586"/>
    </ligand>
</feature>
<keyword evidence="2 5" id="KW-0547">Nucleotide-binding</keyword>
<keyword evidence="8" id="KW-1185">Reference proteome</keyword>
<dbReference type="PROSITE" id="PS51733">
    <property type="entry name" value="BPL_LPL_CATALYTIC"/>
    <property type="match status" value="1"/>
</dbReference>
<dbReference type="InterPro" id="IPR036390">
    <property type="entry name" value="WH_DNA-bd_sf"/>
</dbReference>
<dbReference type="GO" id="GO:0003677">
    <property type="term" value="F:DNA binding"/>
    <property type="evidence" value="ECO:0007669"/>
    <property type="project" value="UniProtKB-UniRule"/>
</dbReference>
<dbReference type="HOGENOM" id="CLU_051096_0_0_9"/>
<dbReference type="Proteomes" id="UP000010847">
    <property type="component" value="Chromosome"/>
</dbReference>
<keyword evidence="1 5" id="KW-0436">Ligase</keyword>
<evidence type="ECO:0000256" key="4">
    <source>
        <dbReference type="ARBA" id="ARBA00023267"/>
    </source>
</evidence>
<dbReference type="eggNOG" id="COG0340">
    <property type="taxonomic scope" value="Bacteria"/>
</dbReference>
<keyword evidence="5" id="KW-0678">Repressor</keyword>
<dbReference type="GO" id="GO:0004077">
    <property type="term" value="F:biotin--[biotin carboxyl-carrier protein] ligase activity"/>
    <property type="evidence" value="ECO:0007669"/>
    <property type="project" value="UniProtKB-UniRule"/>
</dbReference>
<evidence type="ECO:0000313" key="8">
    <source>
        <dbReference type="Proteomes" id="UP000010847"/>
    </source>
</evidence>
<dbReference type="Gene3D" id="1.10.10.10">
    <property type="entry name" value="Winged helix-like DNA-binding domain superfamily/Winged helix DNA-binding domain"/>
    <property type="match status" value="1"/>
</dbReference>